<dbReference type="Proteomes" id="UP000305888">
    <property type="component" value="Chromosome"/>
</dbReference>
<name>A0A5B8FH22_9RHOB</name>
<reference evidence="1 2" key="1">
    <citation type="submission" date="2019-06" db="EMBL/GenBank/DDBJ databases">
        <title>Genome sequence of Rhodobacteraceae bacterium D4M1.</title>
        <authorList>
            <person name="Cao J."/>
        </authorList>
    </citation>
    <scope>NUCLEOTIDE SEQUENCE [LARGE SCALE GENOMIC DNA]</scope>
    <source>
        <strain evidence="1 2">D4M1</strain>
    </source>
</reference>
<dbReference type="KEGG" id="ppru:FDP22_07740"/>
<dbReference type="Gene3D" id="3.40.50.1820">
    <property type="entry name" value="alpha/beta hydrolase"/>
    <property type="match status" value="1"/>
</dbReference>
<dbReference type="SUPFAM" id="SSF53474">
    <property type="entry name" value="alpha/beta-Hydrolases"/>
    <property type="match status" value="1"/>
</dbReference>
<dbReference type="EMBL" id="CP040818">
    <property type="protein sequence ID" value="QDL91687.1"/>
    <property type="molecule type" value="Genomic_DNA"/>
</dbReference>
<sequence length="172" mass="18054">MKICVVTDIHDRPGPGACIASGLHPLPGVMRLSLSGLCGRPDLSGEALHRHLFQEGGMGEVVHALRRKVEGCRIGIGYSAGGTAIWRAAAAGLPFEAIFCVSSTRLREEGAISTPNHVFFGAGDHGKPSAEWLSAVPGEATIFDAVGHAYYLDPASEAARATRAVIAERIGR</sequence>
<dbReference type="InterPro" id="IPR029058">
    <property type="entry name" value="AB_hydrolase_fold"/>
</dbReference>
<proteinExistence type="predicted"/>
<protein>
    <submittedName>
        <fullName evidence="1">Alpha/beta hydrolase</fullName>
    </submittedName>
</protein>
<organism evidence="1 2">
    <name type="scientific">Paroceanicella profunda</name>
    <dbReference type="NCBI Taxonomy" id="2579971"/>
    <lineage>
        <taxon>Bacteria</taxon>
        <taxon>Pseudomonadati</taxon>
        <taxon>Pseudomonadota</taxon>
        <taxon>Alphaproteobacteria</taxon>
        <taxon>Rhodobacterales</taxon>
        <taxon>Paracoccaceae</taxon>
        <taxon>Paroceanicella</taxon>
    </lineage>
</organism>
<keyword evidence="2" id="KW-1185">Reference proteome</keyword>
<evidence type="ECO:0000313" key="2">
    <source>
        <dbReference type="Proteomes" id="UP000305888"/>
    </source>
</evidence>
<dbReference type="GO" id="GO:0016787">
    <property type="term" value="F:hydrolase activity"/>
    <property type="evidence" value="ECO:0007669"/>
    <property type="project" value="UniProtKB-KW"/>
</dbReference>
<evidence type="ECO:0000313" key="1">
    <source>
        <dbReference type="EMBL" id="QDL91687.1"/>
    </source>
</evidence>
<dbReference type="OrthoDB" id="7867995at2"/>
<dbReference type="RefSeq" id="WP_138572259.1">
    <property type="nucleotide sequence ID" value="NZ_CP040818.1"/>
</dbReference>
<accession>A0A5B8FH22</accession>
<keyword evidence="1" id="KW-0378">Hydrolase</keyword>
<gene>
    <name evidence="1" type="ORF">FDP22_07740</name>
</gene>
<dbReference type="AlphaFoldDB" id="A0A5B8FH22"/>